<accession>G2XJP1</accession>
<dbReference type="GeneID" id="20711767"/>
<evidence type="ECO:0000256" key="1">
    <source>
        <dbReference type="SAM" id="MobiDB-lite"/>
    </source>
</evidence>
<protein>
    <submittedName>
        <fullName evidence="2">Uncharacterized protein</fullName>
    </submittedName>
</protein>
<feature type="region of interest" description="Disordered" evidence="1">
    <location>
        <begin position="45"/>
        <end position="80"/>
    </location>
</feature>
<evidence type="ECO:0000313" key="3">
    <source>
        <dbReference type="Proteomes" id="UP000001611"/>
    </source>
</evidence>
<dbReference type="HOGENOM" id="CLU_1636721_0_0_1"/>
<proteinExistence type="predicted"/>
<keyword evidence="3" id="KW-1185">Reference proteome</keyword>
<dbReference type="RefSeq" id="XP_009658068.1">
    <property type="nucleotide sequence ID" value="XM_009659773.1"/>
</dbReference>
<dbReference type="EMBL" id="DS572731">
    <property type="protein sequence ID" value="EGY20744.1"/>
    <property type="molecule type" value="Genomic_DNA"/>
</dbReference>
<reference evidence="3" key="2">
    <citation type="journal article" date="2011" name="PLoS Pathog.">
        <title>Comparative genomics yields insights into niche adaptation of plant vascular wilt pathogens.</title>
        <authorList>
            <person name="Klosterman S.J."/>
            <person name="Subbarao K.V."/>
            <person name="Kang S."/>
            <person name="Veronese P."/>
            <person name="Gold S.E."/>
            <person name="Thomma B.P.H.J."/>
            <person name="Chen Z."/>
            <person name="Henrissat B."/>
            <person name="Lee Y.-H."/>
            <person name="Park J."/>
            <person name="Garcia-Pedrajas M.D."/>
            <person name="Barbara D.J."/>
            <person name="Anchieta A."/>
            <person name="de Jonge R."/>
            <person name="Santhanam P."/>
            <person name="Maruthachalam K."/>
            <person name="Atallah Z."/>
            <person name="Amyotte S.G."/>
            <person name="Paz Z."/>
            <person name="Inderbitzin P."/>
            <person name="Hayes R.J."/>
            <person name="Heiman D.I."/>
            <person name="Young S."/>
            <person name="Zeng Q."/>
            <person name="Engels R."/>
            <person name="Galagan J."/>
            <person name="Cuomo C.A."/>
            <person name="Dobinson K.F."/>
            <person name="Ma L.-J."/>
        </authorList>
    </citation>
    <scope>NUCLEOTIDE SEQUENCE [LARGE SCALE GENOMIC DNA]</scope>
    <source>
        <strain evidence="3">VdLs.17 / ATCC MYA-4575 / FGSC 10137</strain>
    </source>
</reference>
<gene>
    <name evidence="2" type="ORF">VDAG_10304</name>
</gene>
<feature type="compositionally biased region" description="Basic and acidic residues" evidence="1">
    <location>
        <begin position="53"/>
        <end position="71"/>
    </location>
</feature>
<dbReference type="KEGG" id="vda:VDAG_10304"/>
<dbReference type="InParanoid" id="G2XJP1"/>
<evidence type="ECO:0000313" key="2">
    <source>
        <dbReference type="EMBL" id="EGY20744.1"/>
    </source>
</evidence>
<dbReference type="AlphaFoldDB" id="G2XJP1"/>
<name>G2XJP1_VERDV</name>
<reference evidence="2 3" key="1">
    <citation type="submission" date="2008-03" db="EMBL/GenBank/DDBJ databases">
        <title>The Genome Sequence of Verticillium dahliae VdLs.17.</title>
        <authorList>
            <consortium name="The Broad Institute Genome Sequencing Platform"/>
            <person name="Ma L.-J.J."/>
            <person name="Klosterman S.J."/>
            <person name="Subbarao K."/>
            <person name="Dobinson K."/>
            <person name="Veronese P."/>
            <person name="Kang S."/>
            <person name="Gold S.E."/>
            <person name="Young S."/>
            <person name="Jaffe D."/>
            <person name="Gnerre S."/>
            <person name="Berlin A."/>
            <person name="Heiman D."/>
            <person name="Hepburn T."/>
            <person name="Sykes S."/>
            <person name="Alvarado L."/>
            <person name="Kodira C.D."/>
            <person name="Lander E."/>
            <person name="Galagan J."/>
            <person name="Nusbaum C."/>
            <person name="Birren B."/>
        </authorList>
    </citation>
    <scope>NUCLEOTIDE SEQUENCE [LARGE SCALE GENOMIC DNA]</scope>
    <source>
        <strain evidence="3">VdLs.17 / ATCC MYA-4575 / FGSC 10137</strain>
    </source>
</reference>
<sequence length="162" mass="18322">MIRRHTVVAPLWPSRGRCDAPRRDAMRLDAMRCALTASSCEIRGSREGGVQKAEGRRQKAEGRRQKAEGRRQKAQGTRHKADARVGYRDTCIGVCPEVVTGDWRLVRVRVRVRERSRGISCPLLCHVPDNDKQVGPKGPKNLPTARCRSLLAPVQWRSWCCQ</sequence>
<organism evidence="2 3">
    <name type="scientific">Verticillium dahliae (strain VdLs.17 / ATCC MYA-4575 / FGSC 10137)</name>
    <name type="common">Verticillium wilt</name>
    <dbReference type="NCBI Taxonomy" id="498257"/>
    <lineage>
        <taxon>Eukaryota</taxon>
        <taxon>Fungi</taxon>
        <taxon>Dikarya</taxon>
        <taxon>Ascomycota</taxon>
        <taxon>Pezizomycotina</taxon>
        <taxon>Sordariomycetes</taxon>
        <taxon>Hypocreomycetidae</taxon>
        <taxon>Glomerellales</taxon>
        <taxon>Plectosphaerellaceae</taxon>
        <taxon>Verticillium</taxon>
    </lineage>
</organism>
<dbReference type="Proteomes" id="UP000001611">
    <property type="component" value="Unassembled WGS sequence"/>
</dbReference>